<dbReference type="RefSeq" id="WP_191039661.1">
    <property type="nucleotide sequence ID" value="NZ_JACXAA010000004.1"/>
</dbReference>
<protein>
    <submittedName>
        <fullName evidence="5">DUF5018 domain-containing protein</fullName>
    </submittedName>
</protein>
<dbReference type="SMART" id="SM00560">
    <property type="entry name" value="LamGL"/>
    <property type="match status" value="1"/>
</dbReference>
<evidence type="ECO:0000256" key="1">
    <source>
        <dbReference type="ARBA" id="ARBA00022729"/>
    </source>
</evidence>
<dbReference type="PANTHER" id="PTHR42535">
    <property type="entry name" value="OOKINETE PROTEIN, PUTATIVE-RELATED"/>
    <property type="match status" value="1"/>
</dbReference>
<dbReference type="Pfam" id="PF16410">
    <property type="entry name" value="DUF5018"/>
    <property type="match status" value="1"/>
</dbReference>
<dbReference type="Gene3D" id="2.60.40.2340">
    <property type="match status" value="2"/>
</dbReference>
<evidence type="ECO:0000256" key="3">
    <source>
        <dbReference type="SAM" id="SignalP"/>
    </source>
</evidence>
<evidence type="ECO:0000259" key="4">
    <source>
        <dbReference type="SMART" id="SM00560"/>
    </source>
</evidence>
<sequence length="429" mass="46284">MKLVSRATSGLLLLLCLVFVRCSVTPNTPQLPKSSTKTFTDPIVDGLSGASSMYDASTFTYTVTVPFGTDVTALKLSFIFPTKATAKPTSGSVQNFTNPILYTITAEDGSAQTYTVKMVVAGPPKSSEKQITDFRFATLSPVVSATVDQTTRKIAAIVPGSTSLTTLVPTIAFSAKATVSPTSGQVQNFTNPVIYTVTAEDGSTQTYEVAVKAEVKVDPPVSNSVIAYFSFDQNDCRNDNGPESGGTLKGNASFANGVKGRCLLLDGSGDYAELGRGYRLSNSFAITGWINPDEVNRMYASIFAKYETVNYGPYDFYLNTNHAAFWISDGLGLNREVLSKGTVKANQWTHVVWVADNRKIRIYINGVLDNEEAIIAMTSNNDLVTIGRNAFVPLLGAASDFKGKIDELRIFNRALTTAEVQQLYASEKP</sequence>
<comment type="caution">
    <text evidence="5">The sequence shown here is derived from an EMBL/GenBank/DDBJ whole genome shotgun (WGS) entry which is preliminary data.</text>
</comment>
<dbReference type="GO" id="GO:0005975">
    <property type="term" value="P:carbohydrate metabolic process"/>
    <property type="evidence" value="ECO:0007669"/>
    <property type="project" value="UniProtKB-ARBA"/>
</dbReference>
<reference evidence="5" key="1">
    <citation type="submission" date="2020-09" db="EMBL/GenBank/DDBJ databases">
        <authorList>
            <person name="Kim M.K."/>
        </authorList>
    </citation>
    <scope>NUCLEOTIDE SEQUENCE</scope>
    <source>
        <strain evidence="5">BT704</strain>
    </source>
</reference>
<dbReference type="GO" id="GO:0004553">
    <property type="term" value="F:hydrolase activity, hydrolyzing O-glycosyl compounds"/>
    <property type="evidence" value="ECO:0007669"/>
    <property type="project" value="UniProtKB-ARBA"/>
</dbReference>
<dbReference type="InterPro" id="IPR013320">
    <property type="entry name" value="ConA-like_dom_sf"/>
</dbReference>
<accession>A0A927B2H2</accession>
<feature type="signal peptide" evidence="3">
    <location>
        <begin position="1"/>
        <end position="26"/>
    </location>
</feature>
<name>A0A927B2H2_9BACT</name>
<dbReference type="AlphaFoldDB" id="A0A927B2H2"/>
<evidence type="ECO:0000256" key="2">
    <source>
        <dbReference type="ARBA" id="ARBA00023157"/>
    </source>
</evidence>
<organism evidence="5 6">
    <name type="scientific">Spirosoma validum</name>
    <dbReference type="NCBI Taxonomy" id="2771355"/>
    <lineage>
        <taxon>Bacteria</taxon>
        <taxon>Pseudomonadati</taxon>
        <taxon>Bacteroidota</taxon>
        <taxon>Cytophagia</taxon>
        <taxon>Cytophagales</taxon>
        <taxon>Cytophagaceae</taxon>
        <taxon>Spirosoma</taxon>
    </lineage>
</organism>
<dbReference type="Gene3D" id="2.60.120.200">
    <property type="match status" value="1"/>
</dbReference>
<keyword evidence="6" id="KW-1185">Reference proteome</keyword>
<dbReference type="EMBL" id="JACXAA010000004">
    <property type="protein sequence ID" value="MBD2754032.1"/>
    <property type="molecule type" value="Genomic_DNA"/>
</dbReference>
<feature type="domain" description="LamG-like jellyroll fold" evidence="4">
    <location>
        <begin position="282"/>
        <end position="418"/>
    </location>
</feature>
<keyword evidence="2" id="KW-1015">Disulfide bond</keyword>
<gene>
    <name evidence="5" type="ORF">IC230_14080</name>
</gene>
<evidence type="ECO:0000313" key="5">
    <source>
        <dbReference type="EMBL" id="MBD2754032.1"/>
    </source>
</evidence>
<dbReference type="Proteomes" id="UP000653797">
    <property type="component" value="Unassembled WGS sequence"/>
</dbReference>
<keyword evidence="1 3" id="KW-0732">Signal</keyword>
<dbReference type="SUPFAM" id="SSF49899">
    <property type="entry name" value="Concanavalin A-like lectins/glucanases"/>
    <property type="match status" value="1"/>
</dbReference>
<dbReference type="Pfam" id="PF13385">
    <property type="entry name" value="Laminin_G_3"/>
    <property type="match status" value="1"/>
</dbReference>
<feature type="chain" id="PRO_5038081791" evidence="3">
    <location>
        <begin position="27"/>
        <end position="429"/>
    </location>
</feature>
<proteinExistence type="predicted"/>
<dbReference type="PANTHER" id="PTHR42535:SF2">
    <property type="entry name" value="CHROMOSOME UNDETERMINED SCAFFOLD_146, WHOLE GENOME SHOTGUN SEQUENCE"/>
    <property type="match status" value="1"/>
</dbReference>
<evidence type="ECO:0000313" key="6">
    <source>
        <dbReference type="Proteomes" id="UP000653797"/>
    </source>
</evidence>
<dbReference type="InterPro" id="IPR006558">
    <property type="entry name" value="LamG-like"/>
</dbReference>
<dbReference type="InterPro" id="IPR032186">
    <property type="entry name" value="DUF5018"/>
</dbReference>